<dbReference type="EMBL" id="CP051167">
    <property type="protein sequence ID" value="QIZ71107.1"/>
    <property type="molecule type" value="Genomic_DNA"/>
</dbReference>
<name>A0A6H1TY83_9CYAN</name>
<dbReference type="KEGG" id="oxy:HCG48_11420"/>
<accession>A0A6H1TY83</accession>
<keyword evidence="1" id="KW-1133">Transmembrane helix</keyword>
<sequence length="90" mass="9330">MSLKLGDFVEDLGAPGIALGVGAVVLAPFLARSLKPVAKATIKGATIAYEKTKGMVAEAGEVFEDLVAEAQAELAEEQAKKLEGMPENQS</sequence>
<evidence type="ECO:0000313" key="3">
    <source>
        <dbReference type="Proteomes" id="UP000500857"/>
    </source>
</evidence>
<keyword evidence="3" id="KW-1185">Reference proteome</keyword>
<organism evidence="2 3">
    <name type="scientific">Oxynema aestuarii AP17</name>
    <dbReference type="NCBI Taxonomy" id="2064643"/>
    <lineage>
        <taxon>Bacteria</taxon>
        <taxon>Bacillati</taxon>
        <taxon>Cyanobacteriota</taxon>
        <taxon>Cyanophyceae</taxon>
        <taxon>Oscillatoriophycideae</taxon>
        <taxon>Oscillatoriales</taxon>
        <taxon>Oscillatoriaceae</taxon>
        <taxon>Oxynema</taxon>
        <taxon>Oxynema aestuarii</taxon>
    </lineage>
</organism>
<dbReference type="Proteomes" id="UP000500857">
    <property type="component" value="Chromosome"/>
</dbReference>
<evidence type="ECO:0000256" key="1">
    <source>
        <dbReference type="SAM" id="Phobius"/>
    </source>
</evidence>
<protein>
    <submittedName>
        <fullName evidence="2">DUF5132 domain-containing protein</fullName>
    </submittedName>
</protein>
<evidence type="ECO:0000313" key="2">
    <source>
        <dbReference type="EMBL" id="QIZ71107.1"/>
    </source>
</evidence>
<dbReference type="AlphaFoldDB" id="A0A6H1TY83"/>
<dbReference type="RefSeq" id="WP_168569262.1">
    <property type="nucleotide sequence ID" value="NZ_CP051167.1"/>
</dbReference>
<keyword evidence="1" id="KW-0812">Transmembrane</keyword>
<feature type="transmembrane region" description="Helical" evidence="1">
    <location>
        <begin position="12"/>
        <end position="31"/>
    </location>
</feature>
<dbReference type="Pfam" id="PF17195">
    <property type="entry name" value="DUF5132"/>
    <property type="match status" value="1"/>
</dbReference>
<proteinExistence type="predicted"/>
<keyword evidence="1" id="KW-0472">Membrane</keyword>
<gene>
    <name evidence="2" type="ORF">HCG48_11420</name>
</gene>
<dbReference type="InterPro" id="IPR033456">
    <property type="entry name" value="DUF5132"/>
</dbReference>
<reference evidence="2 3" key="1">
    <citation type="submission" date="2020-04" db="EMBL/GenBank/DDBJ databases">
        <authorList>
            <person name="Basu S."/>
            <person name="Maruthanayagam V."/>
            <person name="Chakraborty S."/>
            <person name="Pramanik A."/>
            <person name="Mukherjee J."/>
            <person name="Brink B."/>
        </authorList>
    </citation>
    <scope>NUCLEOTIDE SEQUENCE [LARGE SCALE GENOMIC DNA]</scope>
    <source>
        <strain evidence="2 3">AP17</strain>
    </source>
</reference>